<dbReference type="Gene3D" id="1.10.630.10">
    <property type="entry name" value="Cytochrome P450"/>
    <property type="match status" value="2"/>
</dbReference>
<evidence type="ECO:0000313" key="18">
    <source>
        <dbReference type="EMBL" id="ELW64417.1"/>
    </source>
</evidence>
<evidence type="ECO:0000256" key="15">
    <source>
        <dbReference type="RuleBase" id="RU368047"/>
    </source>
</evidence>
<dbReference type="AlphaFoldDB" id="L9KTA6"/>
<feature type="transmembrane region" description="Helical" evidence="17">
    <location>
        <begin position="187"/>
        <end position="210"/>
    </location>
</feature>
<keyword evidence="5 13" id="KW-0349">Heme</keyword>
<sequence>MGLLTGDTLMTLALAGAVFLLLLDLMHRRSRWAARYPPGPTPLPGLGNLLQLDFQDTPKCFNQVVFWATPTVHLPCTALPLSQHNASEQPGCLDGAFFPDLHYPALVSTKDRKGKGFCGHTYPVHVTGPGPAPSGRIPDSSRLAEDRGGLSAFVREQPGWAALCAKSALPDPTCQACPEKPTRQPGAMGLLTGDTLMTLALAGAVFLLLLDLMHRRSRWAARYPPGPTPLPGLGNLLQLDFQDTPKCFHQLRRRFGDVFSLQLAWTPVVVLNGQAAIREALVNCGEDTSDRPPSPIYEHLGFGPRSQGKRGQRQRPGPHWAEESRVILARYGPAWQEQRRFSLSTLRNFGLGKKSLEQWVTEEAAYLCAAFADQAGHPFRPDSLLSKAVSNVIAFLTFGHRFEYDDERFFALMRMLDEGLKEESGFLRQVLNEVPVLLRIPGVAKKVFSGQKAFMAMMEELVNEHRTTRDPDQPPRDLTDAFLTEVEKAKGNPESSFNEENLLLVVADLFSAGMVTTSTTLAWALLLMILHPDVQRESSGGTRVGSGYLQSPGVGWIQSVAVSPWWQGSWCPQPRAHSGQASPAQGTTLFTNLSSVLKDEKLWEKPFHFHPAHFLDAQGRFVKPEAFIPFSAGRRTCLGEPLARMELFLFFTCLLQRFSFSVPPGQPPPSDHGQYAFLVTPAPFQLCAVPR</sequence>
<dbReference type="SUPFAM" id="SSF48264">
    <property type="entry name" value="Cytochrome P450"/>
    <property type="match status" value="1"/>
</dbReference>
<keyword evidence="10 13" id="KW-0408">Iron</keyword>
<evidence type="ECO:0000256" key="7">
    <source>
        <dbReference type="ARBA" id="ARBA00022824"/>
    </source>
</evidence>
<evidence type="ECO:0000256" key="9">
    <source>
        <dbReference type="ARBA" id="ARBA00023002"/>
    </source>
</evidence>
<dbReference type="GO" id="GO:0016712">
    <property type="term" value="F:oxidoreductase activity, acting on paired donors, with incorporation or reduction of molecular oxygen, reduced flavin or flavoprotein as one donor, and incorporation of one atom of oxygen"/>
    <property type="evidence" value="ECO:0007669"/>
    <property type="project" value="InterPro"/>
</dbReference>
<protein>
    <recommendedName>
        <fullName evidence="15">Cytochrome P450</fullName>
        <ecNumber evidence="15">1.14.14.-</ecNumber>
    </recommendedName>
</protein>
<comment type="function">
    <text evidence="15">Cytochromes P450 are a group of heme-thiolate monooxygenases. In liver microsomes, this enzyme is involved in an NADPH-dependent electron transport pathway. It oxidizes a variety of structurally unrelated compounds, including steroids, fatty acids, and xenobiotics.</text>
</comment>
<keyword evidence="8" id="KW-0492">Microsome</keyword>
<feature type="binding site" description="axial binding residue" evidence="13">
    <location>
        <position position="637"/>
    </location>
    <ligand>
        <name>heme</name>
        <dbReference type="ChEBI" id="CHEBI:30413"/>
    </ligand>
    <ligandPart>
        <name>Fe</name>
        <dbReference type="ChEBI" id="CHEBI:18248"/>
    </ligandPart>
</feature>
<reference evidence="19" key="1">
    <citation type="submission" date="2012-07" db="EMBL/GenBank/DDBJ databases">
        <title>Genome of the Chinese tree shrew, a rising model animal genetically related to primates.</title>
        <authorList>
            <person name="Zhang G."/>
            <person name="Fan Y."/>
            <person name="Yao Y."/>
            <person name="Huang Z."/>
        </authorList>
    </citation>
    <scope>NUCLEOTIDE SEQUENCE [LARGE SCALE GENOMIC DNA]</scope>
</reference>
<dbReference type="EC" id="1.14.14.-" evidence="15"/>
<keyword evidence="19" id="KW-1185">Reference proteome</keyword>
<keyword evidence="9 14" id="KW-0560">Oxidoreductase</keyword>
<evidence type="ECO:0000256" key="17">
    <source>
        <dbReference type="SAM" id="Phobius"/>
    </source>
</evidence>
<evidence type="ECO:0000256" key="12">
    <source>
        <dbReference type="ARBA" id="ARBA00023136"/>
    </source>
</evidence>
<dbReference type="PANTHER" id="PTHR24300">
    <property type="entry name" value="CYTOCHROME P450 508A4-RELATED"/>
    <property type="match status" value="1"/>
</dbReference>
<dbReference type="FunFam" id="1.10.630.10:FF:000238">
    <property type="entry name" value="Cytochrome P450 2A6"/>
    <property type="match status" value="1"/>
</dbReference>
<gene>
    <name evidence="18" type="ORF">TREES_T100012025</name>
</gene>
<evidence type="ECO:0000256" key="14">
    <source>
        <dbReference type="RuleBase" id="RU000461"/>
    </source>
</evidence>
<dbReference type="GO" id="GO:0020037">
    <property type="term" value="F:heme binding"/>
    <property type="evidence" value="ECO:0007669"/>
    <property type="project" value="UniProtKB-UniRule"/>
</dbReference>
<dbReference type="InterPro" id="IPR017972">
    <property type="entry name" value="Cyt_P450_CS"/>
</dbReference>
<evidence type="ECO:0000256" key="2">
    <source>
        <dbReference type="ARBA" id="ARBA00004174"/>
    </source>
</evidence>
<dbReference type="InterPro" id="IPR036396">
    <property type="entry name" value="Cyt_P450_sf"/>
</dbReference>
<comment type="similarity">
    <text evidence="4 14">Belongs to the cytochrome P450 family.</text>
</comment>
<evidence type="ECO:0000256" key="11">
    <source>
        <dbReference type="ARBA" id="ARBA00023033"/>
    </source>
</evidence>
<keyword evidence="6 13" id="KW-0479">Metal-binding</keyword>
<keyword evidence="17" id="KW-1133">Transmembrane helix</keyword>
<dbReference type="GO" id="GO:0005789">
    <property type="term" value="C:endoplasmic reticulum membrane"/>
    <property type="evidence" value="ECO:0007669"/>
    <property type="project" value="UniProtKB-SubCell"/>
</dbReference>
<dbReference type="PANTHER" id="PTHR24300:SF1">
    <property type="entry name" value="CYTOCHROME P450 2D6-RELATED"/>
    <property type="match status" value="1"/>
</dbReference>
<dbReference type="GO" id="GO:0006805">
    <property type="term" value="P:xenobiotic metabolic process"/>
    <property type="evidence" value="ECO:0007669"/>
    <property type="project" value="TreeGrafter"/>
</dbReference>
<evidence type="ECO:0000256" key="1">
    <source>
        <dbReference type="ARBA" id="ARBA00001971"/>
    </source>
</evidence>
<evidence type="ECO:0000256" key="8">
    <source>
        <dbReference type="ARBA" id="ARBA00022848"/>
    </source>
</evidence>
<keyword evidence="12 17" id="KW-0472">Membrane</keyword>
<evidence type="ECO:0000256" key="5">
    <source>
        <dbReference type="ARBA" id="ARBA00022617"/>
    </source>
</evidence>
<evidence type="ECO:0000256" key="16">
    <source>
        <dbReference type="SAM" id="MobiDB-lite"/>
    </source>
</evidence>
<dbReference type="InterPro" id="IPR001128">
    <property type="entry name" value="Cyt_P450"/>
</dbReference>
<dbReference type="Pfam" id="PF00067">
    <property type="entry name" value="p450"/>
    <property type="match status" value="2"/>
</dbReference>
<keyword evidence="17" id="KW-0812">Transmembrane</keyword>
<dbReference type="InterPro" id="IPR002401">
    <property type="entry name" value="Cyt_P450_E_grp-I"/>
</dbReference>
<feature type="region of interest" description="Disordered" evidence="16">
    <location>
        <begin position="286"/>
        <end position="319"/>
    </location>
</feature>
<dbReference type="eggNOG" id="KOG0156">
    <property type="taxonomic scope" value="Eukaryota"/>
</dbReference>
<dbReference type="EMBL" id="KB320729">
    <property type="protein sequence ID" value="ELW64417.1"/>
    <property type="molecule type" value="Genomic_DNA"/>
</dbReference>
<organism evidence="18 19">
    <name type="scientific">Tupaia chinensis</name>
    <name type="common">Chinese tree shrew</name>
    <name type="synonym">Tupaia belangeri chinensis</name>
    <dbReference type="NCBI Taxonomy" id="246437"/>
    <lineage>
        <taxon>Eukaryota</taxon>
        <taxon>Metazoa</taxon>
        <taxon>Chordata</taxon>
        <taxon>Craniata</taxon>
        <taxon>Vertebrata</taxon>
        <taxon>Euteleostomi</taxon>
        <taxon>Mammalia</taxon>
        <taxon>Eutheria</taxon>
        <taxon>Euarchontoglires</taxon>
        <taxon>Scandentia</taxon>
        <taxon>Tupaiidae</taxon>
        <taxon>Tupaia</taxon>
    </lineage>
</organism>
<evidence type="ECO:0000256" key="10">
    <source>
        <dbReference type="ARBA" id="ARBA00023004"/>
    </source>
</evidence>
<dbReference type="PRINTS" id="PR01686">
    <property type="entry name" value="EP450ICYP2D"/>
</dbReference>
<evidence type="ECO:0000256" key="13">
    <source>
        <dbReference type="PIRSR" id="PIRSR602401-1"/>
    </source>
</evidence>
<comment type="subcellular location">
    <subcellularLocation>
        <location evidence="3 15">Endoplasmic reticulum membrane</location>
        <topology evidence="3">Peripheral membrane protein</topology>
    </subcellularLocation>
    <subcellularLocation>
        <location evidence="2 15">Microsome membrane</location>
        <topology evidence="2">Peripheral membrane protein</topology>
    </subcellularLocation>
</comment>
<evidence type="ECO:0000256" key="6">
    <source>
        <dbReference type="ARBA" id="ARBA00022723"/>
    </source>
</evidence>
<dbReference type="InterPro" id="IPR008069">
    <property type="entry name" value="Cyt_P450_E_grp-I_CYP2D-like"/>
</dbReference>
<dbReference type="Proteomes" id="UP000011518">
    <property type="component" value="Unassembled WGS sequence"/>
</dbReference>
<dbReference type="InParanoid" id="L9KTA6"/>
<dbReference type="GO" id="GO:0005506">
    <property type="term" value="F:iron ion binding"/>
    <property type="evidence" value="ECO:0007669"/>
    <property type="project" value="UniProtKB-UniRule"/>
</dbReference>
<dbReference type="PRINTS" id="PR00385">
    <property type="entry name" value="P450"/>
</dbReference>
<dbReference type="STRING" id="246437.L9KTA6"/>
<accession>L9KTA6</accession>
<reference evidence="19" key="2">
    <citation type="journal article" date="2013" name="Nat. Commun.">
        <title>Genome of the Chinese tree shrew.</title>
        <authorList>
            <person name="Fan Y."/>
            <person name="Huang Z.Y."/>
            <person name="Cao C.C."/>
            <person name="Chen C.S."/>
            <person name="Chen Y.X."/>
            <person name="Fan D.D."/>
            <person name="He J."/>
            <person name="Hou H.L."/>
            <person name="Hu L."/>
            <person name="Hu X.T."/>
            <person name="Jiang X.T."/>
            <person name="Lai R."/>
            <person name="Lang Y.S."/>
            <person name="Liang B."/>
            <person name="Liao S.G."/>
            <person name="Mu D."/>
            <person name="Ma Y.Y."/>
            <person name="Niu Y.Y."/>
            <person name="Sun X.Q."/>
            <person name="Xia J.Q."/>
            <person name="Xiao J."/>
            <person name="Xiong Z.Q."/>
            <person name="Xu L."/>
            <person name="Yang L."/>
            <person name="Zhang Y."/>
            <person name="Zhao W."/>
            <person name="Zhao X.D."/>
            <person name="Zheng Y.T."/>
            <person name="Zhou J.M."/>
            <person name="Zhu Y.B."/>
            <person name="Zhang G.J."/>
            <person name="Wang J."/>
            <person name="Yao Y.G."/>
        </authorList>
    </citation>
    <scope>NUCLEOTIDE SEQUENCE [LARGE SCALE GENOMIC DNA]</scope>
</reference>
<name>L9KTA6_TUPCH</name>
<keyword evidence="7" id="KW-0256">Endoplasmic reticulum</keyword>
<dbReference type="PRINTS" id="PR00463">
    <property type="entry name" value="EP450I"/>
</dbReference>
<dbReference type="InterPro" id="IPR050182">
    <property type="entry name" value="Cytochrome_P450_fam2"/>
</dbReference>
<comment type="cofactor">
    <cofactor evidence="1 13 15">
        <name>heme</name>
        <dbReference type="ChEBI" id="CHEBI:30413"/>
    </cofactor>
</comment>
<evidence type="ECO:0000256" key="4">
    <source>
        <dbReference type="ARBA" id="ARBA00010617"/>
    </source>
</evidence>
<proteinExistence type="inferred from homology"/>
<dbReference type="GO" id="GO:0019369">
    <property type="term" value="P:arachidonate metabolic process"/>
    <property type="evidence" value="ECO:0007669"/>
    <property type="project" value="TreeGrafter"/>
</dbReference>
<evidence type="ECO:0000256" key="3">
    <source>
        <dbReference type="ARBA" id="ARBA00004406"/>
    </source>
</evidence>
<keyword evidence="11 14" id="KW-0503">Monooxygenase</keyword>
<dbReference type="PROSITE" id="PS00086">
    <property type="entry name" value="CYTOCHROME_P450"/>
    <property type="match status" value="1"/>
</dbReference>
<dbReference type="FunCoup" id="L9KTA6">
    <property type="interactions" value="410"/>
</dbReference>
<evidence type="ECO:0000313" key="19">
    <source>
        <dbReference type="Proteomes" id="UP000011518"/>
    </source>
</evidence>